<evidence type="ECO:0000259" key="1">
    <source>
        <dbReference type="Pfam" id="PF00078"/>
    </source>
</evidence>
<proteinExistence type="predicted"/>
<organism evidence="3 4">
    <name type="scientific">Ustilago bromivora</name>
    <dbReference type="NCBI Taxonomy" id="307758"/>
    <lineage>
        <taxon>Eukaryota</taxon>
        <taxon>Fungi</taxon>
        <taxon>Dikarya</taxon>
        <taxon>Basidiomycota</taxon>
        <taxon>Ustilaginomycotina</taxon>
        <taxon>Ustilaginomycetes</taxon>
        <taxon>Ustilaginales</taxon>
        <taxon>Ustilaginaceae</taxon>
        <taxon>Ustilago</taxon>
    </lineage>
</organism>
<protein>
    <recommendedName>
        <fullName evidence="5">Reverse transcriptase domain-containing protein</fullName>
    </recommendedName>
</protein>
<evidence type="ECO:0000313" key="4">
    <source>
        <dbReference type="Proteomes" id="UP000179920"/>
    </source>
</evidence>
<feature type="domain" description="Reverse transcriptase/retrotransposon-derived protein RNase H-like" evidence="2">
    <location>
        <begin position="154"/>
        <end position="202"/>
    </location>
</feature>
<dbReference type="Pfam" id="PF00078">
    <property type="entry name" value="RVT_1"/>
    <property type="match status" value="1"/>
</dbReference>
<dbReference type="InterPro" id="IPR051320">
    <property type="entry name" value="Viral_Replic_Matur_Polypro"/>
</dbReference>
<gene>
    <name evidence="3" type="ORF">UBRO_20558</name>
</gene>
<dbReference type="PANTHER" id="PTHR33064:SF37">
    <property type="entry name" value="RIBONUCLEASE H"/>
    <property type="match status" value="1"/>
</dbReference>
<dbReference type="PANTHER" id="PTHR33064">
    <property type="entry name" value="POL PROTEIN"/>
    <property type="match status" value="1"/>
</dbReference>
<evidence type="ECO:0000259" key="2">
    <source>
        <dbReference type="Pfam" id="PF17919"/>
    </source>
</evidence>
<evidence type="ECO:0000313" key="3">
    <source>
        <dbReference type="EMBL" id="SAM78137.1"/>
    </source>
</evidence>
<dbReference type="SUPFAM" id="SSF56672">
    <property type="entry name" value="DNA/RNA polymerases"/>
    <property type="match status" value="1"/>
</dbReference>
<name>A0A1K0G071_9BASI</name>
<dbReference type="InterPro" id="IPR000477">
    <property type="entry name" value="RT_dom"/>
</dbReference>
<sequence>MDHLLGHMWWTEALVYLDDVVVFSLSLEQHAKSLDCLLKAAWKVGLKFSPSKCHFALSSLTLLGWWVSTQGILVLLDHSQAVKSLSPPRTLQDLYHMVGLFNYYHDFILNYASQASPLTSLLHGHKYQCSSKGTWQLVNTNGQTMKALDINIDWGTVQDKALDDLKGALSSPPTLAYLDFSRPFLLDVDASQKAFAAALHQELAPPTCTASWTNRPPPYLQMPSASTFHS</sequence>
<dbReference type="EMBL" id="LT558119">
    <property type="protein sequence ID" value="SAM78137.1"/>
    <property type="molecule type" value="Genomic_DNA"/>
</dbReference>
<accession>A0A1K0G071</accession>
<dbReference type="Proteomes" id="UP000179920">
    <property type="component" value="Chromosome III"/>
</dbReference>
<dbReference type="InterPro" id="IPR043502">
    <property type="entry name" value="DNA/RNA_pol_sf"/>
</dbReference>
<evidence type="ECO:0008006" key="5">
    <source>
        <dbReference type="Google" id="ProtNLM"/>
    </source>
</evidence>
<dbReference type="AlphaFoldDB" id="A0A1K0G071"/>
<reference evidence="4" key="1">
    <citation type="submission" date="2016-04" db="EMBL/GenBank/DDBJ databases">
        <authorList>
            <person name="Guldener U."/>
            <person name="Guldener U."/>
        </authorList>
    </citation>
    <scope>NUCLEOTIDE SEQUENCE [LARGE SCALE GENOMIC DNA]</scope>
    <source>
        <strain evidence="4">UB2112</strain>
    </source>
</reference>
<dbReference type="Pfam" id="PF17919">
    <property type="entry name" value="RT_RNaseH_2"/>
    <property type="match status" value="1"/>
</dbReference>
<dbReference type="InterPro" id="IPR043128">
    <property type="entry name" value="Rev_trsase/Diguanyl_cyclase"/>
</dbReference>
<dbReference type="Gene3D" id="3.30.70.270">
    <property type="match status" value="2"/>
</dbReference>
<dbReference type="InterPro" id="IPR041577">
    <property type="entry name" value="RT_RNaseH_2"/>
</dbReference>
<feature type="domain" description="Reverse transcriptase" evidence="1">
    <location>
        <begin position="12"/>
        <end position="66"/>
    </location>
</feature>